<dbReference type="PANTHER" id="PTHR47707">
    <property type="entry name" value="8-OXO-DGTP DIPHOSPHATASE"/>
    <property type="match status" value="1"/>
</dbReference>
<accession>A0A5B7ZPA8</accession>
<evidence type="ECO:0000256" key="4">
    <source>
        <dbReference type="ARBA" id="ARBA00022705"/>
    </source>
</evidence>
<sequence length="320" mass="33869">MKQVHVVAGVIRDARGRVLLARRTEGRDLAGLWEFPGGKVEPGESAEAALVRELREELGIEARVDAALIRVPQRYPDKRLLLDVRHIRFTGTPKGLDGQALAWAPPHTLAGYPMPPADRPVVAALLKPDRYLVTPAPEDDQAWLAALARALARGVRCVQLRAPGLDARRWSRLVAQAVALCREAGVETLLNGDAALAGRVGIGLHLRSAQLHQAGIGEAIAPLKAAGRSIGASCHDVQDLLQAERLGCDFAVLGPLLQTRTHPGAAGIGWDAFAAMRERVSLPVHAIGGLVSDDIGIARAHGAQGIAAIRGLWDAGGAAE</sequence>
<dbReference type="CDD" id="cd00564">
    <property type="entry name" value="TMP_TenI"/>
    <property type="match status" value="1"/>
</dbReference>
<proteinExistence type="inferred from homology"/>
<dbReference type="InterPro" id="IPR022998">
    <property type="entry name" value="ThiamineP_synth_TenI"/>
</dbReference>
<evidence type="ECO:0000256" key="14">
    <source>
        <dbReference type="ARBA" id="ARBA00041592"/>
    </source>
</evidence>
<feature type="domain" description="Nudix hydrolase" evidence="19">
    <location>
        <begin position="1"/>
        <end position="127"/>
    </location>
</feature>
<evidence type="ECO:0000256" key="6">
    <source>
        <dbReference type="ARBA" id="ARBA00022763"/>
    </source>
</evidence>
<dbReference type="GO" id="GO:0006260">
    <property type="term" value="P:DNA replication"/>
    <property type="evidence" value="ECO:0007669"/>
    <property type="project" value="UniProtKB-KW"/>
</dbReference>
<dbReference type="InterPro" id="IPR003561">
    <property type="entry name" value="Mutator_MutT"/>
</dbReference>
<evidence type="ECO:0000256" key="2">
    <source>
        <dbReference type="ARBA" id="ARBA00005582"/>
    </source>
</evidence>
<dbReference type="PRINTS" id="PR00502">
    <property type="entry name" value="NUDIXFAMILY"/>
</dbReference>
<evidence type="ECO:0000256" key="7">
    <source>
        <dbReference type="ARBA" id="ARBA00022801"/>
    </source>
</evidence>
<dbReference type="Pfam" id="PF02581">
    <property type="entry name" value="TMP-TENI"/>
    <property type="match status" value="1"/>
</dbReference>
<dbReference type="EMBL" id="CP040871">
    <property type="protein sequence ID" value="QDA56860.1"/>
    <property type="molecule type" value="Genomic_DNA"/>
</dbReference>
<dbReference type="Gene3D" id="3.20.20.70">
    <property type="entry name" value="Aldolase class I"/>
    <property type="match status" value="1"/>
</dbReference>
<dbReference type="KEGG" id="thes:FHQ07_05775"/>
<dbReference type="GO" id="GO:0035539">
    <property type="term" value="F:8-oxo-7,8-dihydrodeoxyguanosine triphosphate pyrophosphatase activity"/>
    <property type="evidence" value="ECO:0007669"/>
    <property type="project" value="UniProtKB-EC"/>
</dbReference>
<comment type="similarity">
    <text evidence="2">Belongs to the Nudix hydrolase family.</text>
</comment>
<dbReference type="InterPro" id="IPR020476">
    <property type="entry name" value="Nudix_hydrolase"/>
</dbReference>
<organism evidence="20 21">
    <name type="scientific">Thermomonas aquatica</name>
    <dbReference type="NCBI Taxonomy" id="2202149"/>
    <lineage>
        <taxon>Bacteria</taxon>
        <taxon>Pseudomonadati</taxon>
        <taxon>Pseudomonadota</taxon>
        <taxon>Gammaproteobacteria</taxon>
        <taxon>Lysobacterales</taxon>
        <taxon>Lysobacteraceae</taxon>
        <taxon>Thermomonas</taxon>
    </lineage>
</organism>
<dbReference type="InterPro" id="IPR047127">
    <property type="entry name" value="MutT-like"/>
</dbReference>
<keyword evidence="7 20" id="KW-0378">Hydrolase</keyword>
<feature type="binding site" evidence="17">
    <location>
        <begin position="34"/>
        <end position="37"/>
    </location>
    <ligand>
        <name>8-oxo-dGTP</name>
        <dbReference type="ChEBI" id="CHEBI:77896"/>
    </ligand>
</feature>
<dbReference type="SUPFAM" id="SSF51391">
    <property type="entry name" value="Thiamin phosphate synthase"/>
    <property type="match status" value="1"/>
</dbReference>
<dbReference type="FunFam" id="3.90.79.10:FF:000014">
    <property type="entry name" value="8-oxo-dGTP diphosphatase MutT"/>
    <property type="match status" value="1"/>
</dbReference>
<dbReference type="GO" id="GO:0044715">
    <property type="term" value="F:8-oxo-dGDP phosphatase activity"/>
    <property type="evidence" value="ECO:0007669"/>
    <property type="project" value="TreeGrafter"/>
</dbReference>
<dbReference type="GO" id="GO:0046872">
    <property type="term" value="F:metal ion binding"/>
    <property type="evidence" value="ECO:0007669"/>
    <property type="project" value="UniProtKB-KW"/>
</dbReference>
<dbReference type="OrthoDB" id="9810648at2"/>
<dbReference type="InterPro" id="IPR029119">
    <property type="entry name" value="MutY_C"/>
</dbReference>
<evidence type="ECO:0000256" key="17">
    <source>
        <dbReference type="PIRSR" id="PIRSR603561-1"/>
    </source>
</evidence>
<keyword evidence="4" id="KW-0235">DNA replication</keyword>
<dbReference type="GO" id="GO:0006281">
    <property type="term" value="P:DNA repair"/>
    <property type="evidence" value="ECO:0007669"/>
    <property type="project" value="UniProtKB-KW"/>
</dbReference>
<dbReference type="NCBIfam" id="NF006530">
    <property type="entry name" value="PRK08999.1"/>
    <property type="match status" value="1"/>
</dbReference>
<comment type="catalytic activity">
    <reaction evidence="11">
        <text>8-oxo-GTP + H2O = 8-oxo-GMP + diphosphate + H(+)</text>
        <dbReference type="Rhea" id="RHEA:67616"/>
        <dbReference type="ChEBI" id="CHEBI:15377"/>
        <dbReference type="ChEBI" id="CHEBI:15378"/>
        <dbReference type="ChEBI" id="CHEBI:33019"/>
        <dbReference type="ChEBI" id="CHEBI:143553"/>
        <dbReference type="ChEBI" id="CHEBI:145694"/>
    </reaction>
</comment>
<dbReference type="PROSITE" id="PS00893">
    <property type="entry name" value="NUDIX_BOX"/>
    <property type="match status" value="1"/>
</dbReference>
<keyword evidence="6" id="KW-0227">DNA damage</keyword>
<keyword evidence="8 18" id="KW-0460">Magnesium</keyword>
<dbReference type="PANTHER" id="PTHR47707:SF1">
    <property type="entry name" value="NUDIX HYDROLASE FAMILY PROTEIN"/>
    <property type="match status" value="1"/>
</dbReference>
<evidence type="ECO:0000313" key="20">
    <source>
        <dbReference type="EMBL" id="QDA56860.1"/>
    </source>
</evidence>
<gene>
    <name evidence="20" type="ORF">FHQ07_05775</name>
</gene>
<dbReference type="InterPro" id="IPR020084">
    <property type="entry name" value="NUDIX_hydrolase_CS"/>
</dbReference>
<evidence type="ECO:0000256" key="3">
    <source>
        <dbReference type="ARBA" id="ARBA00022457"/>
    </source>
</evidence>
<keyword evidence="5 18" id="KW-0479">Metal-binding</keyword>
<dbReference type="AlphaFoldDB" id="A0A5B7ZPA8"/>
<keyword evidence="9" id="KW-0234">DNA repair</keyword>
<evidence type="ECO:0000256" key="12">
    <source>
        <dbReference type="ARBA" id="ARBA00038905"/>
    </source>
</evidence>
<dbReference type="Proteomes" id="UP000308149">
    <property type="component" value="Chromosome"/>
</dbReference>
<dbReference type="EC" id="3.6.1.55" evidence="12"/>
<name>A0A5B7ZPA8_9GAMM</name>
<dbReference type="InterPro" id="IPR015797">
    <property type="entry name" value="NUDIX_hydrolase-like_dom_sf"/>
</dbReference>
<dbReference type="InterPro" id="IPR000086">
    <property type="entry name" value="NUDIX_hydrolase_dom"/>
</dbReference>
<dbReference type="CDD" id="cd03425">
    <property type="entry name" value="NUDIX_MutT_NudA_like"/>
    <property type="match status" value="1"/>
</dbReference>
<evidence type="ECO:0000256" key="10">
    <source>
        <dbReference type="ARBA" id="ARBA00035861"/>
    </source>
</evidence>
<keyword evidence="3" id="KW-0515">Mutator protein</keyword>
<comment type="cofactor">
    <cofactor evidence="1 18">
        <name>Mg(2+)</name>
        <dbReference type="ChEBI" id="CHEBI:18420"/>
    </cofactor>
</comment>
<evidence type="ECO:0000256" key="16">
    <source>
        <dbReference type="ARBA" id="ARBA00042798"/>
    </source>
</evidence>
<evidence type="ECO:0000259" key="19">
    <source>
        <dbReference type="PROSITE" id="PS51462"/>
    </source>
</evidence>
<dbReference type="GO" id="GO:0008413">
    <property type="term" value="F:8-oxo-7,8-dihydroguanosine triphosphate pyrophosphatase activity"/>
    <property type="evidence" value="ECO:0007669"/>
    <property type="project" value="InterPro"/>
</dbReference>
<dbReference type="RefSeq" id="WP_139715912.1">
    <property type="nucleotide sequence ID" value="NZ_CP040871.1"/>
</dbReference>
<evidence type="ECO:0000256" key="8">
    <source>
        <dbReference type="ARBA" id="ARBA00022842"/>
    </source>
</evidence>
<evidence type="ECO:0000256" key="5">
    <source>
        <dbReference type="ARBA" id="ARBA00022723"/>
    </source>
</evidence>
<protein>
    <recommendedName>
        <fullName evidence="13">8-oxo-dGTP diphosphatase</fullName>
        <ecNumber evidence="12">3.6.1.55</ecNumber>
    </recommendedName>
    <alternativeName>
        <fullName evidence="16">7,8-dihydro-8-oxoguanine-triphosphatase</fullName>
    </alternativeName>
    <alternativeName>
        <fullName evidence="15">Mutator protein MutT</fullName>
    </alternativeName>
    <alternativeName>
        <fullName evidence="14">dGTP pyrophosphohydrolase</fullName>
    </alternativeName>
</protein>
<dbReference type="Pfam" id="PF14815">
    <property type="entry name" value="NUDIX_4"/>
    <property type="match status" value="1"/>
</dbReference>
<feature type="binding site" evidence="18">
    <location>
        <position position="37"/>
    </location>
    <ligand>
        <name>Mg(2+)</name>
        <dbReference type="ChEBI" id="CHEBI:18420"/>
    </ligand>
</feature>
<feature type="binding site" evidence="18">
    <location>
        <position position="57"/>
    </location>
    <ligand>
        <name>Mg(2+)</name>
        <dbReference type="ChEBI" id="CHEBI:18420"/>
    </ligand>
</feature>
<evidence type="ECO:0000256" key="1">
    <source>
        <dbReference type="ARBA" id="ARBA00001946"/>
    </source>
</evidence>
<dbReference type="InterPro" id="IPR013785">
    <property type="entry name" value="Aldolase_TIM"/>
</dbReference>
<evidence type="ECO:0000256" key="11">
    <source>
        <dbReference type="ARBA" id="ARBA00036904"/>
    </source>
</evidence>
<feature type="binding site" evidence="17">
    <location>
        <position position="23"/>
    </location>
    <ligand>
        <name>8-oxo-dGTP</name>
        <dbReference type="ChEBI" id="CHEBI:77896"/>
    </ligand>
</feature>
<evidence type="ECO:0000256" key="15">
    <source>
        <dbReference type="ARBA" id="ARBA00041979"/>
    </source>
</evidence>
<dbReference type="NCBIfam" id="TIGR00586">
    <property type="entry name" value="mutt"/>
    <property type="match status" value="1"/>
</dbReference>
<dbReference type="SUPFAM" id="SSF55811">
    <property type="entry name" value="Nudix"/>
    <property type="match status" value="1"/>
</dbReference>
<evidence type="ECO:0000256" key="18">
    <source>
        <dbReference type="PIRSR" id="PIRSR603561-2"/>
    </source>
</evidence>
<dbReference type="GO" id="GO:0009228">
    <property type="term" value="P:thiamine biosynthetic process"/>
    <property type="evidence" value="ECO:0007669"/>
    <property type="project" value="UniProtKB-KW"/>
</dbReference>
<dbReference type="Gene3D" id="3.90.79.10">
    <property type="entry name" value="Nucleoside Triphosphate Pyrophosphohydrolase"/>
    <property type="match status" value="1"/>
</dbReference>
<evidence type="ECO:0000313" key="21">
    <source>
        <dbReference type="Proteomes" id="UP000308149"/>
    </source>
</evidence>
<evidence type="ECO:0000256" key="9">
    <source>
        <dbReference type="ARBA" id="ARBA00023204"/>
    </source>
</evidence>
<dbReference type="InterPro" id="IPR036206">
    <property type="entry name" value="ThiamineP_synth_sf"/>
</dbReference>
<comment type="catalytic activity">
    <reaction evidence="10">
        <text>8-oxo-dGTP + H2O = 8-oxo-dGMP + diphosphate + H(+)</text>
        <dbReference type="Rhea" id="RHEA:31575"/>
        <dbReference type="ChEBI" id="CHEBI:15377"/>
        <dbReference type="ChEBI" id="CHEBI:15378"/>
        <dbReference type="ChEBI" id="CHEBI:33019"/>
        <dbReference type="ChEBI" id="CHEBI:63224"/>
        <dbReference type="ChEBI" id="CHEBI:77896"/>
        <dbReference type="EC" id="3.6.1.55"/>
    </reaction>
</comment>
<reference evidence="20 21" key="1">
    <citation type="submission" date="2019-06" db="EMBL/GenBank/DDBJ databases">
        <title>Thermomonas aquatica sp. nov., isolated from an industrial wastewater treatment plant.</title>
        <authorList>
            <person name="Jeon J.H."/>
            <person name="Park D.-S."/>
        </authorList>
    </citation>
    <scope>NUCLEOTIDE SEQUENCE [LARGE SCALE GENOMIC DNA]</scope>
    <source>
        <strain evidence="20 21">SY21</strain>
    </source>
</reference>
<keyword evidence="21" id="KW-1185">Reference proteome</keyword>
<evidence type="ECO:0000256" key="13">
    <source>
        <dbReference type="ARBA" id="ARBA00040794"/>
    </source>
</evidence>
<dbReference type="GO" id="GO:0044716">
    <property type="term" value="F:8-oxo-GDP phosphatase activity"/>
    <property type="evidence" value="ECO:0007669"/>
    <property type="project" value="TreeGrafter"/>
</dbReference>
<dbReference type="PROSITE" id="PS51462">
    <property type="entry name" value="NUDIX"/>
    <property type="match status" value="1"/>
</dbReference>